<feature type="domain" description="Peptidase S1" evidence="5">
    <location>
        <begin position="176"/>
        <end position="421"/>
    </location>
</feature>
<dbReference type="PROSITE" id="PS00134">
    <property type="entry name" value="TRYPSIN_HIS"/>
    <property type="match status" value="1"/>
</dbReference>
<evidence type="ECO:0000313" key="7">
    <source>
        <dbReference type="RefSeq" id="XP_052757232.1"/>
    </source>
</evidence>
<feature type="compositionally biased region" description="Low complexity" evidence="3">
    <location>
        <begin position="76"/>
        <end position="94"/>
    </location>
</feature>
<evidence type="ECO:0000256" key="2">
    <source>
        <dbReference type="ARBA" id="ARBA00023157"/>
    </source>
</evidence>
<dbReference type="PANTHER" id="PTHR24252:SF7">
    <property type="entry name" value="HYALIN"/>
    <property type="match status" value="1"/>
</dbReference>
<dbReference type="CDD" id="cd00190">
    <property type="entry name" value="Tryp_SPc"/>
    <property type="match status" value="1"/>
</dbReference>
<dbReference type="InterPro" id="IPR009003">
    <property type="entry name" value="Peptidase_S1_PA"/>
</dbReference>
<organism evidence="6 7">
    <name type="scientific">Galleria mellonella</name>
    <name type="common">Greater wax moth</name>
    <dbReference type="NCBI Taxonomy" id="7137"/>
    <lineage>
        <taxon>Eukaryota</taxon>
        <taxon>Metazoa</taxon>
        <taxon>Ecdysozoa</taxon>
        <taxon>Arthropoda</taxon>
        <taxon>Hexapoda</taxon>
        <taxon>Insecta</taxon>
        <taxon>Pterygota</taxon>
        <taxon>Neoptera</taxon>
        <taxon>Endopterygota</taxon>
        <taxon>Lepidoptera</taxon>
        <taxon>Glossata</taxon>
        <taxon>Ditrysia</taxon>
        <taxon>Pyraloidea</taxon>
        <taxon>Pyralidae</taxon>
        <taxon>Galleriinae</taxon>
        <taxon>Galleria</taxon>
    </lineage>
</organism>
<evidence type="ECO:0000313" key="6">
    <source>
        <dbReference type="Proteomes" id="UP001652740"/>
    </source>
</evidence>
<feature type="chain" id="PRO_5046927224" evidence="4">
    <location>
        <begin position="17"/>
        <end position="422"/>
    </location>
</feature>
<dbReference type="Gene3D" id="2.40.10.10">
    <property type="entry name" value="Trypsin-like serine proteases"/>
    <property type="match status" value="1"/>
</dbReference>
<dbReference type="InterPro" id="IPR001254">
    <property type="entry name" value="Trypsin_dom"/>
</dbReference>
<dbReference type="Proteomes" id="UP001652740">
    <property type="component" value="Unplaced"/>
</dbReference>
<evidence type="ECO:0000256" key="1">
    <source>
        <dbReference type="ARBA" id="ARBA00022729"/>
    </source>
</evidence>
<evidence type="ECO:0000256" key="3">
    <source>
        <dbReference type="SAM" id="MobiDB-lite"/>
    </source>
</evidence>
<evidence type="ECO:0000256" key="4">
    <source>
        <dbReference type="SAM" id="SignalP"/>
    </source>
</evidence>
<reference evidence="7" key="1">
    <citation type="submission" date="2025-08" db="UniProtKB">
        <authorList>
            <consortium name="RefSeq"/>
        </authorList>
    </citation>
    <scope>IDENTIFICATION</scope>
    <source>
        <tissue evidence="7">Whole larvae</tissue>
    </source>
</reference>
<feature type="region of interest" description="Disordered" evidence="3">
    <location>
        <begin position="72"/>
        <end position="94"/>
    </location>
</feature>
<protein>
    <submittedName>
        <fullName evidence="7">Serine protease snake-like</fullName>
    </submittedName>
</protein>
<dbReference type="InterPro" id="IPR022700">
    <property type="entry name" value="CLIP"/>
</dbReference>
<dbReference type="InterPro" id="IPR043504">
    <property type="entry name" value="Peptidase_S1_PA_chymotrypsin"/>
</dbReference>
<gene>
    <name evidence="7" type="primary">LOC113516519</name>
</gene>
<dbReference type="PROSITE" id="PS50240">
    <property type="entry name" value="TRYPSIN_DOM"/>
    <property type="match status" value="1"/>
</dbReference>
<name>A0ABM3N0V2_GALME</name>
<dbReference type="PANTHER" id="PTHR24252">
    <property type="entry name" value="ACROSIN-RELATED"/>
    <property type="match status" value="1"/>
</dbReference>
<dbReference type="SMART" id="SM00680">
    <property type="entry name" value="CLIP"/>
    <property type="match status" value="1"/>
</dbReference>
<keyword evidence="6" id="KW-1185">Reference proteome</keyword>
<proteinExistence type="predicted"/>
<dbReference type="GeneID" id="113516519"/>
<feature type="signal peptide" evidence="4">
    <location>
        <begin position="1"/>
        <end position="16"/>
    </location>
</feature>
<dbReference type="SMART" id="SM00020">
    <property type="entry name" value="Tryp_SPc"/>
    <property type="match status" value="1"/>
</dbReference>
<dbReference type="InterPro" id="IPR001314">
    <property type="entry name" value="Peptidase_S1A"/>
</dbReference>
<sequence length="422" mass="46192">MIINFLFIICAAVVSAQYEGESCVKDGVAGTCINIRDCQSALDDFKNRIPPQRCGFSGFDIMVCCVNKQNPSPAATTTTPRPQVTTTTKRTTTTTEEYQPEVNDYVDNETGQKIGASTGSCAPLPPSQTAEKIGKKAWDMCVEYQQTLVYPCEKSVVLTGALGRANYCNHNADELIIGGEDAAKNEFPHMALLGYGQPPDIKWLCGGTVLSDRFILTAGHCIAHRDWGNVTYAVVGILKRSEVDNAKIVGLKRIIKHPDYHPPARYNDIALLEVETPFKLGPTVIPACLHIGDSVNDDRASATGWGVTVNRGTVENNAETLQKVIIKKFAPDECRTKFPKNRHMKRGLDDSTQICYGDKESNKDTCQGDSGCPLQIKSKKINCMYVVIGVTSFGKACGQPGEPGIYTRVVNYVPWIESVVWP</sequence>
<keyword evidence="2" id="KW-1015">Disulfide bond</keyword>
<evidence type="ECO:0000259" key="5">
    <source>
        <dbReference type="PROSITE" id="PS50240"/>
    </source>
</evidence>
<keyword evidence="1 4" id="KW-0732">Signal</keyword>
<dbReference type="PRINTS" id="PR00722">
    <property type="entry name" value="CHYMOTRYPSIN"/>
</dbReference>
<dbReference type="RefSeq" id="XP_052757232.1">
    <property type="nucleotide sequence ID" value="XM_052901272.1"/>
</dbReference>
<dbReference type="SUPFAM" id="SSF50494">
    <property type="entry name" value="Trypsin-like serine proteases"/>
    <property type="match status" value="1"/>
</dbReference>
<dbReference type="InterPro" id="IPR018114">
    <property type="entry name" value="TRYPSIN_HIS"/>
</dbReference>
<accession>A0ABM3N0V2</accession>
<dbReference type="Pfam" id="PF00089">
    <property type="entry name" value="Trypsin"/>
    <property type="match status" value="1"/>
</dbReference>